<evidence type="ECO:0000259" key="1">
    <source>
        <dbReference type="Pfam" id="PF01738"/>
    </source>
</evidence>
<accession>A0A1D9DXK3</accession>
<dbReference type="RefSeq" id="WP_070954051.1">
    <property type="nucleotide sequence ID" value="NZ_CP015208.1"/>
</dbReference>
<evidence type="ECO:0000313" key="3">
    <source>
        <dbReference type="Proteomes" id="UP000243784"/>
    </source>
</evidence>
<dbReference type="AlphaFoldDB" id="A0A1D9DXK3"/>
<proteinExistence type="predicted"/>
<evidence type="ECO:0000313" key="2">
    <source>
        <dbReference type="EMBL" id="AOY55533.1"/>
    </source>
</evidence>
<dbReference type="STRING" id="535712.A4Z71_00475"/>
<dbReference type="EMBL" id="CP015208">
    <property type="protein sequence ID" value="AOY55533.1"/>
    <property type="molecule type" value="Genomic_DNA"/>
</dbReference>
<dbReference type="OrthoDB" id="3208682at2"/>
<dbReference type="GO" id="GO:0016787">
    <property type="term" value="F:hydrolase activity"/>
    <property type="evidence" value="ECO:0007669"/>
    <property type="project" value="InterPro"/>
</dbReference>
<dbReference type="SUPFAM" id="SSF53474">
    <property type="entry name" value="alpha/beta-Hydrolases"/>
    <property type="match status" value="1"/>
</dbReference>
<reference evidence="2 3" key="1">
    <citation type="journal article" date="2016" name="Biochim. Biophys. Acta">
        <title>Photochemical characterization of actinorhodopsin and its functional existence in the natural host.</title>
        <authorList>
            <person name="Nakamura S."/>
            <person name="Kikukawa T."/>
            <person name="Tamogami J."/>
            <person name="Kamiya M."/>
            <person name="Aizawa T."/>
            <person name="Hahn M.W."/>
            <person name="Ihara K."/>
            <person name="Kamo N."/>
            <person name="Demura M."/>
        </authorList>
    </citation>
    <scope>NUCLEOTIDE SEQUENCE [LARGE SCALE GENOMIC DNA]</scope>
    <source>
        <strain evidence="2 3">MWH-Dar1</strain>
    </source>
</reference>
<dbReference type="PANTHER" id="PTHR46623:SF6">
    <property type="entry name" value="ALPHA_BETA-HYDROLASES SUPERFAMILY PROTEIN"/>
    <property type="match status" value="1"/>
</dbReference>
<protein>
    <submittedName>
        <fullName evidence="2">Carboxymethylenebutenolidase</fullName>
    </submittedName>
</protein>
<dbReference type="Gene3D" id="3.40.50.1820">
    <property type="entry name" value="alpha/beta hydrolase"/>
    <property type="match status" value="1"/>
</dbReference>
<dbReference type="InterPro" id="IPR029058">
    <property type="entry name" value="AB_hydrolase_fold"/>
</dbReference>
<dbReference type="Proteomes" id="UP000243784">
    <property type="component" value="Chromosome"/>
</dbReference>
<gene>
    <name evidence="2" type="ORF">A4Z71_00475</name>
</gene>
<keyword evidence="3" id="KW-1185">Reference proteome</keyword>
<sequence length="241" mass="25463">MTSTTVELRDIQITPELKGVIATPPASAGLGPYPAVVMVHEVFGIDEAMRAQITRLAQAGYVVLMPDLFSRGGARKCLTATFKALTAGKGQAFDDVAAAKANLLARPDTTDKIGVIGFCMGGGFALLLANRGYDASAINYGMMPKDIDSVLEGACPIIGSFGAKDKQLVGAASKLEEALSERKIAHDIKEYPDAGHAFMNPHQAGGPFFGTLLRISGAKPNPEAAADAWARIEKFFGEHLR</sequence>
<dbReference type="Pfam" id="PF01738">
    <property type="entry name" value="DLH"/>
    <property type="match status" value="1"/>
</dbReference>
<dbReference type="InterPro" id="IPR002925">
    <property type="entry name" value="Dienelactn_hydro"/>
</dbReference>
<dbReference type="KEGG" id="rpla:A4Z71_00475"/>
<dbReference type="InterPro" id="IPR051049">
    <property type="entry name" value="Dienelactone_hydrolase-like"/>
</dbReference>
<feature type="domain" description="Dienelactone hydrolase" evidence="1">
    <location>
        <begin position="18"/>
        <end position="239"/>
    </location>
</feature>
<name>A0A1D9DXK3_9MICO</name>
<organism evidence="2 3">
    <name type="scientific">Candidatus Rhodoluna planktonica</name>
    <dbReference type="NCBI Taxonomy" id="535712"/>
    <lineage>
        <taxon>Bacteria</taxon>
        <taxon>Bacillati</taxon>
        <taxon>Actinomycetota</taxon>
        <taxon>Actinomycetes</taxon>
        <taxon>Micrococcales</taxon>
        <taxon>Microbacteriaceae</taxon>
        <taxon>Luna cluster</taxon>
        <taxon>Luna-1 subcluster</taxon>
        <taxon>Rhodoluna</taxon>
    </lineage>
</organism>
<dbReference type="PANTHER" id="PTHR46623">
    <property type="entry name" value="CARBOXYMETHYLENEBUTENOLIDASE-RELATED"/>
    <property type="match status" value="1"/>
</dbReference>